<evidence type="ECO:0000313" key="8">
    <source>
        <dbReference type="Proteomes" id="UP001500954"/>
    </source>
</evidence>
<evidence type="ECO:0000313" key="7">
    <source>
        <dbReference type="EMBL" id="GAA3585809.1"/>
    </source>
</evidence>
<evidence type="ECO:0000259" key="6">
    <source>
        <dbReference type="Pfam" id="PF00916"/>
    </source>
</evidence>
<feature type="transmembrane region" description="Helical" evidence="5">
    <location>
        <begin position="197"/>
        <end position="218"/>
    </location>
</feature>
<reference evidence="8" key="1">
    <citation type="journal article" date="2019" name="Int. J. Syst. Evol. Microbiol.">
        <title>The Global Catalogue of Microorganisms (GCM) 10K type strain sequencing project: providing services to taxonomists for standard genome sequencing and annotation.</title>
        <authorList>
            <consortium name="The Broad Institute Genomics Platform"/>
            <consortium name="The Broad Institute Genome Sequencing Center for Infectious Disease"/>
            <person name="Wu L."/>
            <person name="Ma J."/>
        </authorList>
    </citation>
    <scope>NUCLEOTIDE SEQUENCE [LARGE SCALE GENOMIC DNA]</scope>
    <source>
        <strain evidence="8">JCM 17111</strain>
    </source>
</reference>
<feature type="transmembrane region" description="Helical" evidence="5">
    <location>
        <begin position="341"/>
        <end position="370"/>
    </location>
</feature>
<feature type="transmembrane region" description="Helical" evidence="5">
    <location>
        <begin position="391"/>
        <end position="424"/>
    </location>
</feature>
<feature type="domain" description="SLC26A/SulP transporter" evidence="6">
    <location>
        <begin position="17"/>
        <end position="397"/>
    </location>
</feature>
<keyword evidence="4 5" id="KW-0472">Membrane</keyword>
<evidence type="ECO:0000256" key="3">
    <source>
        <dbReference type="ARBA" id="ARBA00022989"/>
    </source>
</evidence>
<feature type="transmembrane region" description="Helical" evidence="5">
    <location>
        <begin position="172"/>
        <end position="190"/>
    </location>
</feature>
<feature type="transmembrane region" description="Helical" evidence="5">
    <location>
        <begin position="300"/>
        <end position="321"/>
    </location>
</feature>
<comment type="caution">
    <text evidence="7">The sequence shown here is derived from an EMBL/GenBank/DDBJ whole genome shotgun (WGS) entry which is preliminary data.</text>
</comment>
<proteinExistence type="predicted"/>
<dbReference type="Pfam" id="PF00916">
    <property type="entry name" value="Sulfate_transp"/>
    <property type="match status" value="1"/>
</dbReference>
<organism evidence="7 8">
    <name type="scientific">Snuella lapsa</name>
    <dbReference type="NCBI Taxonomy" id="870481"/>
    <lineage>
        <taxon>Bacteria</taxon>
        <taxon>Pseudomonadati</taxon>
        <taxon>Bacteroidota</taxon>
        <taxon>Flavobacteriia</taxon>
        <taxon>Flavobacteriales</taxon>
        <taxon>Flavobacteriaceae</taxon>
        <taxon>Snuella</taxon>
    </lineage>
</organism>
<dbReference type="RefSeq" id="WP_345008102.1">
    <property type="nucleotide sequence ID" value="NZ_BAABCY010000107.1"/>
</dbReference>
<evidence type="ECO:0000256" key="1">
    <source>
        <dbReference type="ARBA" id="ARBA00004141"/>
    </source>
</evidence>
<evidence type="ECO:0000256" key="4">
    <source>
        <dbReference type="ARBA" id="ARBA00023136"/>
    </source>
</evidence>
<gene>
    <name evidence="7" type="ORF">GCM10022395_37190</name>
</gene>
<dbReference type="InterPro" id="IPR011547">
    <property type="entry name" value="SLC26A/SulP_dom"/>
</dbReference>
<sequence length="742" mass="82617">MSPKKNNIKTFIKALPKNMFSGFVVSLIALPLGLGLAMASEAPPIAGIISAVVGGIIVALLGGSHVTIAGPGNGLVGVLLIAITSLGIENAYVAVVFSGGFLLLLGFFRMGTLADFFPSSAIQGMLAAIGLIILGKQFHIMFAHKITREDTIDYLIEIPFTINDAIHYKKEGLIFAALAGIMSLATMLFYSKIRNKYLQLIPAPMWIVILSIAFSYYFELVVHEPNPIAKEYMISGIPSIQEIISDIPTLKLNKIGSLSFWASVLALTLIASIESLLSIKAVDKLDPEKRRSNVNRDLKALGLATVGSGFLGGLNVVTVIARSSVNVNNGATNRSSNFFHAVFLILFIVLFSTQLTRIPLPALMAILVYTGYKLASPKVITKIFSIGKEQLIIFFVTLVVTLKIGLITGILAGVITTLIIHIIISKSIGLFLRNVLKPNVLMFKEDDSATSYYVSVKHFCSFLNYFRLKKHLEAVPEDQDVIVDFSLCEFVDHTVMENMASYQELFNKRGGHFDVTGLDMHDTDSKHPFALRRLLPVPNLIKNSLTKRQTNISSLAKDYGLNCSFKKQRESLFLNDFLFFNTKNINHIYNELSYKDKTIRLFDIEFSEGEFIAKEVVRSTMLHINLVHQIPEFTLDREGFLERVYAFAGFKDIPFEDHSDFSKRFYLLGDNEEAIRKFFTNDLIHFFESNPYYHVESNGSSLLVFGKERLASVKEIKALLDFGKRLEAVVTASTSHFKDNFS</sequence>
<accession>A0ABP6YN72</accession>
<dbReference type="EMBL" id="BAABCY010000107">
    <property type="protein sequence ID" value="GAA3585809.1"/>
    <property type="molecule type" value="Genomic_DNA"/>
</dbReference>
<evidence type="ECO:0000256" key="2">
    <source>
        <dbReference type="ARBA" id="ARBA00022692"/>
    </source>
</evidence>
<comment type="subcellular location">
    <subcellularLocation>
        <location evidence="1">Membrane</location>
        <topology evidence="1">Multi-pass membrane protein</topology>
    </subcellularLocation>
</comment>
<name>A0ABP6YN72_9FLAO</name>
<dbReference type="InterPro" id="IPR001902">
    <property type="entry name" value="SLC26A/SulP_fam"/>
</dbReference>
<keyword evidence="3 5" id="KW-1133">Transmembrane helix</keyword>
<evidence type="ECO:0000256" key="5">
    <source>
        <dbReference type="SAM" id="Phobius"/>
    </source>
</evidence>
<keyword evidence="8" id="KW-1185">Reference proteome</keyword>
<dbReference type="PANTHER" id="PTHR11814">
    <property type="entry name" value="SULFATE TRANSPORTER"/>
    <property type="match status" value="1"/>
</dbReference>
<dbReference type="Proteomes" id="UP001500954">
    <property type="component" value="Unassembled WGS sequence"/>
</dbReference>
<feature type="transmembrane region" description="Helical" evidence="5">
    <location>
        <begin position="45"/>
        <end position="61"/>
    </location>
</feature>
<feature type="transmembrane region" description="Helical" evidence="5">
    <location>
        <begin position="120"/>
        <end position="140"/>
    </location>
</feature>
<protein>
    <recommendedName>
        <fullName evidence="6">SLC26A/SulP transporter domain-containing protein</fullName>
    </recommendedName>
</protein>
<keyword evidence="2 5" id="KW-0812">Transmembrane</keyword>
<feature type="transmembrane region" description="Helical" evidence="5">
    <location>
        <begin position="258"/>
        <end position="279"/>
    </location>
</feature>
<feature type="transmembrane region" description="Helical" evidence="5">
    <location>
        <begin position="20"/>
        <end position="39"/>
    </location>
</feature>